<proteinExistence type="predicted"/>
<gene>
    <name evidence="1" type="ORF">NEF87_001863</name>
</gene>
<evidence type="ECO:0000313" key="2">
    <source>
        <dbReference type="Proteomes" id="UP001208689"/>
    </source>
</evidence>
<dbReference type="Pfam" id="PF19709">
    <property type="entry name" value="DUF6206"/>
    <property type="match status" value="1"/>
</dbReference>
<dbReference type="InterPro" id="IPR045780">
    <property type="entry name" value="DUF6206"/>
</dbReference>
<sequence length="341" mass="39691">MGELKGKLGIYLSKIQNESGEFEILQLLEKTLDVSHPEQGEVPIKILGFGEISLVFEVLHGNLSNLAFKRLPIFESKDQITQHINAYNEYNRILQESLGIQVPSSDTTWVFSDEKKTKISLYCIQDKVDPSSIGSKVIHNLPETDLIQFIRIVLTQMKKVWDYNQSSPMEKLQIGLDGQISNWSVIGYDSTNPTITLETQLLYIDTSTPMYRINGEDAMEGKLFLKSAPSFLRWVLKPLLQEVLDRYYNWRDVVIDMVANFYKEQLADRIPAILTEVNHFFANDAASHNIAPLSLDEVKKYYKHDKFIWVLFQQLRKFDRFLKTKILRKRYDFYLPPKIKR</sequence>
<dbReference type="EMBL" id="CP104013">
    <property type="protein sequence ID" value="UYP45578.1"/>
    <property type="molecule type" value="Genomic_DNA"/>
</dbReference>
<dbReference type="Proteomes" id="UP001208689">
    <property type="component" value="Chromosome"/>
</dbReference>
<protein>
    <recommendedName>
        <fullName evidence="3">Aminoglycoside phosphotransferase domain-containing protein</fullName>
    </recommendedName>
</protein>
<accession>A0ABY6HPY5</accession>
<organism evidence="1 2">
    <name type="scientific">Candidatus Lokiarchaeum ossiferum</name>
    <dbReference type="NCBI Taxonomy" id="2951803"/>
    <lineage>
        <taxon>Archaea</taxon>
        <taxon>Promethearchaeati</taxon>
        <taxon>Promethearchaeota</taxon>
        <taxon>Promethearchaeia</taxon>
        <taxon>Promethearchaeales</taxon>
        <taxon>Promethearchaeaceae</taxon>
        <taxon>Candidatus Lokiarchaeum</taxon>
    </lineage>
</organism>
<reference evidence="1" key="1">
    <citation type="submission" date="2022-09" db="EMBL/GenBank/DDBJ databases">
        <title>Actin cytoskeleton and complex cell architecture in an #Asgard archaeon.</title>
        <authorList>
            <person name="Ponce Toledo R.I."/>
            <person name="Schleper C."/>
            <person name="Rodrigues Oliveira T."/>
            <person name="Wollweber F."/>
            <person name="Xu J."/>
            <person name="Rittmann S."/>
            <person name="Klingl A."/>
            <person name="Pilhofer M."/>
        </authorList>
    </citation>
    <scope>NUCLEOTIDE SEQUENCE</scope>
    <source>
        <strain evidence="1">B-35</strain>
    </source>
</reference>
<evidence type="ECO:0000313" key="1">
    <source>
        <dbReference type="EMBL" id="UYP45578.1"/>
    </source>
</evidence>
<keyword evidence="2" id="KW-1185">Reference proteome</keyword>
<evidence type="ECO:0008006" key="3">
    <source>
        <dbReference type="Google" id="ProtNLM"/>
    </source>
</evidence>
<name>A0ABY6HPY5_9ARCH</name>